<comment type="subcellular location">
    <subcellularLocation>
        <location evidence="1">Membrane</location>
    </subcellularLocation>
</comment>
<dbReference type="InterPro" id="IPR051010">
    <property type="entry name" value="BCAA_transport"/>
</dbReference>
<dbReference type="Gene3D" id="3.40.50.2300">
    <property type="match status" value="2"/>
</dbReference>
<evidence type="ECO:0000313" key="7">
    <source>
        <dbReference type="EMBL" id="AJQ94649.1"/>
    </source>
</evidence>
<keyword evidence="5" id="KW-0732">Signal</keyword>
<evidence type="ECO:0000256" key="4">
    <source>
        <dbReference type="ARBA" id="ARBA00023136"/>
    </source>
</evidence>
<evidence type="ECO:0000259" key="6">
    <source>
        <dbReference type="Pfam" id="PF01094"/>
    </source>
</evidence>
<evidence type="ECO:0000256" key="2">
    <source>
        <dbReference type="ARBA" id="ARBA00022692"/>
    </source>
</evidence>
<dbReference type="KEGG" id="gsn:YC6258_02611"/>
<dbReference type="AlphaFoldDB" id="A0A0C5VW12"/>
<dbReference type="GO" id="GO:0016020">
    <property type="term" value="C:membrane"/>
    <property type="evidence" value="ECO:0007669"/>
    <property type="project" value="UniProtKB-SubCell"/>
</dbReference>
<dbReference type="PANTHER" id="PTHR30483:SF6">
    <property type="entry name" value="PERIPLASMIC BINDING PROTEIN OF ABC TRANSPORTER FOR NATURAL AMINO ACIDS"/>
    <property type="match status" value="1"/>
</dbReference>
<accession>A0A0C5VW12</accession>
<evidence type="ECO:0000256" key="5">
    <source>
        <dbReference type="SAM" id="SignalP"/>
    </source>
</evidence>
<dbReference type="PRINTS" id="PR00337">
    <property type="entry name" value="LEUILEVALBP"/>
</dbReference>
<dbReference type="STRING" id="1445510.YC6258_02611"/>
<dbReference type="PATRIC" id="fig|1445510.3.peg.2564"/>
<dbReference type="InterPro" id="IPR028082">
    <property type="entry name" value="Peripla_BP_I"/>
</dbReference>
<dbReference type="HOGENOM" id="CLU_027128_5_0_6"/>
<keyword evidence="2" id="KW-0812">Transmembrane</keyword>
<dbReference type="CDD" id="cd06346">
    <property type="entry name" value="PBP1_ABC_ligand_binding-like"/>
    <property type="match status" value="1"/>
</dbReference>
<evidence type="ECO:0000313" key="8">
    <source>
        <dbReference type="Proteomes" id="UP000032266"/>
    </source>
</evidence>
<proteinExistence type="predicted"/>
<feature type="domain" description="Receptor ligand binding region" evidence="6">
    <location>
        <begin position="52"/>
        <end position="385"/>
    </location>
</feature>
<dbReference type="GO" id="GO:0006865">
    <property type="term" value="P:amino acid transport"/>
    <property type="evidence" value="ECO:0007669"/>
    <property type="project" value="InterPro"/>
</dbReference>
<keyword evidence="8" id="KW-1185">Reference proteome</keyword>
<organism evidence="7 8">
    <name type="scientific">Gynuella sunshinyii YC6258</name>
    <dbReference type="NCBI Taxonomy" id="1445510"/>
    <lineage>
        <taxon>Bacteria</taxon>
        <taxon>Pseudomonadati</taxon>
        <taxon>Pseudomonadota</taxon>
        <taxon>Gammaproteobacteria</taxon>
        <taxon>Oceanospirillales</taxon>
        <taxon>Saccharospirillaceae</taxon>
        <taxon>Gynuella</taxon>
    </lineage>
</organism>
<evidence type="ECO:0000256" key="1">
    <source>
        <dbReference type="ARBA" id="ARBA00004370"/>
    </source>
</evidence>
<keyword evidence="3" id="KW-1133">Transmembrane helix</keyword>
<dbReference type="InterPro" id="IPR001828">
    <property type="entry name" value="ANF_lig-bd_rcpt"/>
</dbReference>
<reference evidence="7 8" key="1">
    <citation type="submission" date="2014-01" db="EMBL/GenBank/DDBJ databases">
        <title>Full genme sequencing of cellulolytic bacterium Gynuella sunshinyii YC6258T gen. nov., sp. nov.</title>
        <authorList>
            <person name="Khan H."/>
            <person name="Chung E.J."/>
            <person name="Chung Y.R."/>
        </authorList>
    </citation>
    <scope>NUCLEOTIDE SEQUENCE [LARGE SCALE GENOMIC DNA]</scope>
    <source>
        <strain evidence="7 8">YC6258</strain>
    </source>
</reference>
<protein>
    <submittedName>
        <fullName evidence="7">ABC-type branched-chain amino acid transport system, periplasmic component</fullName>
    </submittedName>
</protein>
<dbReference type="Proteomes" id="UP000032266">
    <property type="component" value="Chromosome"/>
</dbReference>
<name>A0A0C5VW12_9GAMM</name>
<feature type="chain" id="PRO_5002194812" evidence="5">
    <location>
        <begin position="28"/>
        <end position="405"/>
    </location>
</feature>
<dbReference type="RefSeq" id="WP_044617143.1">
    <property type="nucleotide sequence ID" value="NZ_CP007142.1"/>
</dbReference>
<dbReference type="Pfam" id="PF01094">
    <property type="entry name" value="ANF_receptor"/>
    <property type="match status" value="1"/>
</dbReference>
<dbReference type="EMBL" id="CP007142">
    <property type="protein sequence ID" value="AJQ94649.1"/>
    <property type="molecule type" value="Genomic_DNA"/>
</dbReference>
<feature type="signal peptide" evidence="5">
    <location>
        <begin position="1"/>
        <end position="27"/>
    </location>
</feature>
<dbReference type="OrthoDB" id="7337537at2"/>
<keyword evidence="4" id="KW-0472">Membrane</keyword>
<evidence type="ECO:0000256" key="3">
    <source>
        <dbReference type="ARBA" id="ARBA00022989"/>
    </source>
</evidence>
<dbReference type="InterPro" id="IPR000709">
    <property type="entry name" value="Leu_Ile_Val-bd"/>
</dbReference>
<gene>
    <name evidence="7" type="ORF">YC6258_02611</name>
</gene>
<dbReference type="PANTHER" id="PTHR30483">
    <property type="entry name" value="LEUCINE-SPECIFIC-BINDING PROTEIN"/>
    <property type="match status" value="1"/>
</dbReference>
<dbReference type="SUPFAM" id="SSF53822">
    <property type="entry name" value="Periplasmic binding protein-like I"/>
    <property type="match status" value="1"/>
</dbReference>
<sequence>MKLNARKSLLSLTIAGALCSLSMASFSEVKVGFLGGFTGPIESLTPPILSGAQLAVSHINSQGSLLDGQILVMPTADTTCVDASAASNAGDRLVNSEKVVAVVGALCSGATIAAANNAGIPGNVLMVSPASTSPALTDLKDNDLVFRTAPSDAYQGEVMARLLKSKGIDEVAITYVNNDYGKGFADALATAFEKLGGSVAAKEAHEDGKADYRAELGSLASTGAQNLVVLAYADGSGQTILRQAIESGDFSLFVGGDGMVGDALISALGADALKGMIATKPGTPDAPGTTAFSKLASTVVGFDPKAVFAAQAYDAAFLIGLAIEEKGSADREGMSEALRKVATAPGEIILPGEWAKAKKLLDEGKDINYQGAAGNHEFDANGDVPGVIVEMGIKNGKFVELGQLK</sequence>